<proteinExistence type="predicted"/>
<dbReference type="EMBL" id="HACG01018087">
    <property type="protein sequence ID" value="CEK64952.1"/>
    <property type="molecule type" value="Transcribed_RNA"/>
</dbReference>
<organism evidence="1">
    <name type="scientific">Arion vulgaris</name>
    <dbReference type="NCBI Taxonomy" id="1028688"/>
    <lineage>
        <taxon>Eukaryota</taxon>
        <taxon>Metazoa</taxon>
        <taxon>Spiralia</taxon>
        <taxon>Lophotrochozoa</taxon>
        <taxon>Mollusca</taxon>
        <taxon>Gastropoda</taxon>
        <taxon>Heterobranchia</taxon>
        <taxon>Euthyneura</taxon>
        <taxon>Panpulmonata</taxon>
        <taxon>Eupulmonata</taxon>
        <taxon>Stylommatophora</taxon>
        <taxon>Helicina</taxon>
        <taxon>Arionoidea</taxon>
        <taxon>Arionidae</taxon>
        <taxon>Arion</taxon>
    </lineage>
</organism>
<evidence type="ECO:0000313" key="1">
    <source>
        <dbReference type="EMBL" id="CEK64952.1"/>
    </source>
</evidence>
<accession>A0A0B6Z9E2</accession>
<reference evidence="1" key="1">
    <citation type="submission" date="2014-12" db="EMBL/GenBank/DDBJ databases">
        <title>Insight into the proteome of Arion vulgaris.</title>
        <authorList>
            <person name="Aradska J."/>
            <person name="Bulat T."/>
            <person name="Smidak R."/>
            <person name="Sarate P."/>
            <person name="Gangsoo J."/>
            <person name="Sialana F."/>
            <person name="Bilban M."/>
            <person name="Lubec G."/>
        </authorList>
    </citation>
    <scope>NUCLEOTIDE SEQUENCE</scope>
    <source>
        <tissue evidence="1">Skin</tissue>
    </source>
</reference>
<gene>
    <name evidence="1" type="primary">ORF53425</name>
</gene>
<name>A0A0B6Z9E2_9EUPU</name>
<protein>
    <submittedName>
        <fullName evidence="1">Uncharacterized protein</fullName>
    </submittedName>
</protein>
<feature type="non-terminal residue" evidence="1">
    <location>
        <position position="1"/>
    </location>
</feature>
<dbReference type="AlphaFoldDB" id="A0A0B6Z9E2"/>
<sequence>VMSSQGCLGKKNHVWDVTLNQLDQVGHKVNIYPTSHNIYPANHDGVTYYPDPHVPQGVDLAYVPETGFKDDKKLKYFMAS</sequence>